<dbReference type="GO" id="GO:0004527">
    <property type="term" value="F:exonuclease activity"/>
    <property type="evidence" value="ECO:0007669"/>
    <property type="project" value="UniProtKB-KW"/>
</dbReference>
<comment type="caution">
    <text evidence="3">The sequence shown here is derived from an EMBL/GenBank/DDBJ whole genome shotgun (WGS) entry which is preliminary data.</text>
</comment>
<keyword evidence="3" id="KW-0269">Exonuclease</keyword>
<dbReference type="SUPFAM" id="SSF56219">
    <property type="entry name" value="DNase I-like"/>
    <property type="match status" value="1"/>
</dbReference>
<feature type="region of interest" description="Disordered" evidence="1">
    <location>
        <begin position="114"/>
        <end position="134"/>
    </location>
</feature>
<feature type="compositionally biased region" description="Basic and acidic residues" evidence="1">
    <location>
        <begin position="114"/>
        <end position="126"/>
    </location>
</feature>
<feature type="domain" description="Endonuclease/exonuclease/phosphatase" evidence="2">
    <location>
        <begin position="31"/>
        <end position="338"/>
    </location>
</feature>
<keyword evidence="4" id="KW-1185">Reference proteome</keyword>
<dbReference type="InterPro" id="IPR005135">
    <property type="entry name" value="Endo/exonuclease/phosphatase"/>
</dbReference>
<proteinExistence type="predicted"/>
<feature type="region of interest" description="Disordered" evidence="1">
    <location>
        <begin position="284"/>
        <end position="310"/>
    </location>
</feature>
<organism evidence="3 4">
    <name type="scientific">Pacificibacter maritimus</name>
    <dbReference type="NCBI Taxonomy" id="762213"/>
    <lineage>
        <taxon>Bacteria</taxon>
        <taxon>Pseudomonadati</taxon>
        <taxon>Pseudomonadota</taxon>
        <taxon>Alphaproteobacteria</taxon>
        <taxon>Rhodobacterales</taxon>
        <taxon>Roseobacteraceae</taxon>
        <taxon>Pacificibacter</taxon>
    </lineage>
</organism>
<evidence type="ECO:0000259" key="2">
    <source>
        <dbReference type="Pfam" id="PF03372"/>
    </source>
</evidence>
<keyword evidence="3" id="KW-0378">Hydrolase</keyword>
<evidence type="ECO:0000256" key="1">
    <source>
        <dbReference type="SAM" id="MobiDB-lite"/>
    </source>
</evidence>
<evidence type="ECO:0000313" key="3">
    <source>
        <dbReference type="EMBL" id="RPE63119.1"/>
    </source>
</evidence>
<dbReference type="InterPro" id="IPR036691">
    <property type="entry name" value="Endo/exonu/phosph_ase_sf"/>
</dbReference>
<dbReference type="Gene3D" id="3.60.10.10">
    <property type="entry name" value="Endonuclease/exonuclease/phosphatase"/>
    <property type="match status" value="1"/>
</dbReference>
<keyword evidence="3" id="KW-0255">Endonuclease</keyword>
<keyword evidence="3" id="KW-0540">Nuclease</keyword>
<protein>
    <submittedName>
        <fullName evidence="3">Endonuclease/exonuclease/phosphatase family protein</fullName>
    </submittedName>
</protein>
<accession>A0A3N4U829</accession>
<dbReference type="Pfam" id="PF03372">
    <property type="entry name" value="Exo_endo_phos"/>
    <property type="match status" value="1"/>
</dbReference>
<evidence type="ECO:0000313" key="4">
    <source>
        <dbReference type="Proteomes" id="UP000269689"/>
    </source>
</evidence>
<gene>
    <name evidence="3" type="ORF">EDD53_2716</name>
</gene>
<dbReference type="GO" id="GO:0004519">
    <property type="term" value="F:endonuclease activity"/>
    <property type="evidence" value="ECO:0007669"/>
    <property type="project" value="UniProtKB-KW"/>
</dbReference>
<dbReference type="AlphaFoldDB" id="A0A3N4U829"/>
<dbReference type="Proteomes" id="UP000269689">
    <property type="component" value="Unassembled WGS sequence"/>
</dbReference>
<sequence>MSWGGVIWRGFLVGLCSMTAPLFAQDVLRVATWNAELSRKGPGILLRDIKAGKDPQVREALGHIAKIKPDVLLLTGVDTDFDGWSAKALSGALGAFGHEMPHVFSKLSNAGAETQRDLDKDGRTGQRQDAQSFGDFHGQGGLVVLSRLAIDKAEIRDFSSLLWKDLPHARFPVNFYDQGDLEVLRLSSASHWDVPLIWNGTPLHLFAFYATTPVFDGDEDRNGLRNADEIAFWRLYLDSALGSQPPDAPFILLGDANLDPVDGGGLHDEMAKLLSDPRLQDPMPRSSYGAKVANRTHQGDASLDTADWDDPDPGNLRVDYVLPSRDLNIVGSGVAWVEATKADGPMFRHGLVWVDLRHP</sequence>
<reference evidence="3 4" key="1">
    <citation type="submission" date="2018-11" db="EMBL/GenBank/DDBJ databases">
        <title>Genomic Encyclopedia of Type Strains, Phase IV (KMG-IV): sequencing the most valuable type-strain genomes for metagenomic binning, comparative biology and taxonomic classification.</title>
        <authorList>
            <person name="Goeker M."/>
        </authorList>
    </citation>
    <scope>NUCLEOTIDE SEQUENCE [LARGE SCALE GENOMIC DNA]</scope>
    <source>
        <strain evidence="3 4">DSM 104731</strain>
    </source>
</reference>
<dbReference type="EMBL" id="RKQK01000005">
    <property type="protein sequence ID" value="RPE63119.1"/>
    <property type="molecule type" value="Genomic_DNA"/>
</dbReference>
<name>A0A3N4U829_9RHOB</name>